<reference evidence="3" key="1">
    <citation type="submission" date="2014-01" db="EMBL/GenBank/DDBJ databases">
        <authorList>
            <person name="Aslett M."/>
        </authorList>
    </citation>
    <scope>NUCLEOTIDE SEQUENCE</scope>
</reference>
<feature type="signal peptide" evidence="2">
    <location>
        <begin position="1"/>
        <end position="20"/>
    </location>
</feature>
<feature type="transmembrane region" description="Helical" evidence="1">
    <location>
        <begin position="130"/>
        <end position="156"/>
    </location>
</feature>
<accession>A0A077YXV5</accession>
<keyword evidence="4" id="KW-1185">Reference proteome</keyword>
<reference evidence="3" key="2">
    <citation type="submission" date="2014-03" db="EMBL/GenBank/DDBJ databases">
        <title>The whipworm genome and dual-species transcriptomics of an intimate host-pathogen interaction.</title>
        <authorList>
            <person name="Foth B.J."/>
            <person name="Tsai I.J."/>
            <person name="Reid A.J."/>
            <person name="Bancroft A.J."/>
            <person name="Nichol S."/>
            <person name="Tracey A."/>
            <person name="Holroyd N."/>
            <person name="Cotton J.A."/>
            <person name="Stanley E.J."/>
            <person name="Zarowiecki M."/>
            <person name="Liu J.Z."/>
            <person name="Huckvale T."/>
            <person name="Cooper P.J."/>
            <person name="Grencis R.K."/>
            <person name="Berriman M."/>
        </authorList>
    </citation>
    <scope>NUCLEOTIDE SEQUENCE [LARGE SCALE GENOMIC DNA]</scope>
</reference>
<gene>
    <name evidence="3" type="ORF">TTRE_0000054201</name>
</gene>
<keyword evidence="1" id="KW-0472">Membrane</keyword>
<protein>
    <submittedName>
        <fullName evidence="3">Uncharacterized protein</fullName>
    </submittedName>
</protein>
<feature type="chain" id="PRO_5001728236" evidence="2">
    <location>
        <begin position="21"/>
        <end position="316"/>
    </location>
</feature>
<evidence type="ECO:0000313" key="4">
    <source>
        <dbReference type="Proteomes" id="UP000030665"/>
    </source>
</evidence>
<sequence length="316" mass="36004">MCILGYCVAMICISIGVVLSQPLRLYEPFKPENSTTPVKCAVVFWHLHFYAVGEPLLALSTFMIAFGNFLIIHGKTFQFHLGAHYVRSCFIIQAGVVLVNLTLNLTQIFLRSNVPINTRCFQKEVVDYKYNVVVFTGLALCGYLTVLTEVVTFLLLRLNKSNYTAIRLLQIRREVAVMKQTIVLVIFVFIAQTVPNTYKFIDNLGYHSVFWDRFVSVSSIAAYSFFALHTIVKTLWNRNRVEVQHDSGFLNKMQPEIVHAVSSSSLKVYEKIFIVKQTGTSVEAYHRWTSHQVLDPRLEEAVVEGMASEPEEALVY</sequence>
<proteinExistence type="predicted"/>
<feature type="transmembrane region" description="Helical" evidence="1">
    <location>
        <begin position="214"/>
        <end position="232"/>
    </location>
</feature>
<dbReference type="OrthoDB" id="5917307at2759"/>
<dbReference type="AlphaFoldDB" id="A0A077YXV5"/>
<evidence type="ECO:0000256" key="2">
    <source>
        <dbReference type="SAM" id="SignalP"/>
    </source>
</evidence>
<keyword evidence="1" id="KW-0812">Transmembrane</keyword>
<feature type="transmembrane region" description="Helical" evidence="1">
    <location>
        <begin position="55"/>
        <end position="73"/>
    </location>
</feature>
<organism evidence="3 4">
    <name type="scientific">Trichuris trichiura</name>
    <name type="common">Whipworm</name>
    <name type="synonym">Trichocephalus trichiurus</name>
    <dbReference type="NCBI Taxonomy" id="36087"/>
    <lineage>
        <taxon>Eukaryota</taxon>
        <taxon>Metazoa</taxon>
        <taxon>Ecdysozoa</taxon>
        <taxon>Nematoda</taxon>
        <taxon>Enoplea</taxon>
        <taxon>Dorylaimia</taxon>
        <taxon>Trichinellida</taxon>
        <taxon>Trichuridae</taxon>
        <taxon>Trichuris</taxon>
    </lineage>
</organism>
<dbReference type="Proteomes" id="UP000030665">
    <property type="component" value="Unassembled WGS sequence"/>
</dbReference>
<feature type="transmembrane region" description="Helical" evidence="1">
    <location>
        <begin position="85"/>
        <end position="110"/>
    </location>
</feature>
<keyword evidence="1" id="KW-1133">Transmembrane helix</keyword>
<evidence type="ECO:0000256" key="1">
    <source>
        <dbReference type="SAM" id="Phobius"/>
    </source>
</evidence>
<evidence type="ECO:0000313" key="3">
    <source>
        <dbReference type="EMBL" id="CDW52283.1"/>
    </source>
</evidence>
<name>A0A077YXV5_TRITR</name>
<dbReference type="EMBL" id="HG805818">
    <property type="protein sequence ID" value="CDW52283.1"/>
    <property type="molecule type" value="Genomic_DNA"/>
</dbReference>
<keyword evidence="2" id="KW-0732">Signal</keyword>
<feature type="transmembrane region" description="Helical" evidence="1">
    <location>
        <begin position="176"/>
        <end position="194"/>
    </location>
</feature>